<proteinExistence type="predicted"/>
<gene>
    <name evidence="1" type="ORF">ENO08_06015</name>
</gene>
<dbReference type="SUPFAM" id="SSF52540">
    <property type="entry name" value="P-loop containing nucleoside triphosphate hydrolases"/>
    <property type="match status" value="1"/>
</dbReference>
<accession>A0A7V2F3P9</accession>
<evidence type="ECO:0008006" key="2">
    <source>
        <dbReference type="Google" id="ProtNLM"/>
    </source>
</evidence>
<evidence type="ECO:0000313" key="1">
    <source>
        <dbReference type="EMBL" id="HER43997.1"/>
    </source>
</evidence>
<dbReference type="AlphaFoldDB" id="A0A7V2F3P9"/>
<dbReference type="EMBL" id="DSEC01000424">
    <property type="protein sequence ID" value="HER43997.1"/>
    <property type="molecule type" value="Genomic_DNA"/>
</dbReference>
<reference evidence="1" key="1">
    <citation type="journal article" date="2020" name="mSystems">
        <title>Genome- and Community-Level Interaction Insights into Carbon Utilization and Element Cycling Functions of Hydrothermarchaeota in Hydrothermal Sediment.</title>
        <authorList>
            <person name="Zhou Z."/>
            <person name="Liu Y."/>
            <person name="Xu W."/>
            <person name="Pan J."/>
            <person name="Luo Z.H."/>
            <person name="Li M."/>
        </authorList>
    </citation>
    <scope>NUCLEOTIDE SEQUENCE [LARGE SCALE GENOMIC DNA]</scope>
    <source>
        <strain evidence="1">SpSt-1233</strain>
    </source>
</reference>
<sequence>METRIITGRYRRDLEEALFERIAARKRDDPLSPVWVLVGSNLLGIHLRGRLALRMGGHINVRFLTFADLIRLLDEQEARAAPALAERAIVEELVSSGGLPPPFEEISGTAGFGDALFETFTDLIEGGCGAEIAEDVARGTIRSESFGPRTRALFGLYGRFLGALGGESALDRASRVRSRLASGEGTGDIEGPLLAYGFYDFNNLQLGLIESLGSAVGVLLFAPATGGGPDRFSDPVLGRLEKRGWRIERAGSVPRSEPEIELFNAPGEEEEARALVRRVIETAERYDAPFGGMGILLPSKEIYLPLVTEALGEAGVPYYCTDVSEGSVRAARRGVELLLGMISRGMERAALVDFLSSAPLASVEGAGDAYGLWILKSAEAGMTGAGGWSAEDTALRERLAREGGGADSGTLRAVDAVRRIVETIEDLRRAAAERMNWSGFSALLSGA</sequence>
<protein>
    <recommendedName>
        <fullName evidence="2">PD-(D/E)XK nuclease family protein</fullName>
    </recommendedName>
</protein>
<feature type="non-terminal residue" evidence="1">
    <location>
        <position position="447"/>
    </location>
</feature>
<organism evidence="1">
    <name type="scientific">Eiseniibacteriota bacterium</name>
    <dbReference type="NCBI Taxonomy" id="2212470"/>
    <lineage>
        <taxon>Bacteria</taxon>
        <taxon>Candidatus Eiseniibacteriota</taxon>
    </lineage>
</organism>
<dbReference type="InterPro" id="IPR027417">
    <property type="entry name" value="P-loop_NTPase"/>
</dbReference>
<name>A0A7V2F3P9_UNCEI</name>
<comment type="caution">
    <text evidence="1">The sequence shown here is derived from an EMBL/GenBank/DDBJ whole genome shotgun (WGS) entry which is preliminary data.</text>
</comment>
<dbReference type="Proteomes" id="UP000886069">
    <property type="component" value="Unassembled WGS sequence"/>
</dbReference>